<gene>
    <name evidence="7" type="ORF">BGW36DRAFT_362407</name>
</gene>
<feature type="domain" description="C2H2-type" evidence="6">
    <location>
        <begin position="258"/>
        <end position="282"/>
    </location>
</feature>
<dbReference type="Pfam" id="PF00096">
    <property type="entry name" value="zf-C2H2"/>
    <property type="match status" value="2"/>
</dbReference>
<feature type="compositionally biased region" description="Polar residues" evidence="5">
    <location>
        <begin position="20"/>
        <end position="36"/>
    </location>
</feature>
<evidence type="ECO:0000256" key="1">
    <source>
        <dbReference type="ARBA" id="ARBA00022723"/>
    </source>
</evidence>
<evidence type="ECO:0000313" key="8">
    <source>
        <dbReference type="Proteomes" id="UP001201262"/>
    </source>
</evidence>
<dbReference type="EMBL" id="JAJTJA010000010">
    <property type="protein sequence ID" value="KAH8692860.1"/>
    <property type="molecule type" value="Genomic_DNA"/>
</dbReference>
<evidence type="ECO:0000259" key="6">
    <source>
        <dbReference type="PROSITE" id="PS50157"/>
    </source>
</evidence>
<keyword evidence="8" id="KW-1185">Reference proteome</keyword>
<dbReference type="PROSITE" id="PS00028">
    <property type="entry name" value="ZINC_FINGER_C2H2_1"/>
    <property type="match status" value="2"/>
</dbReference>
<dbReference type="InterPro" id="IPR036236">
    <property type="entry name" value="Znf_C2H2_sf"/>
</dbReference>
<evidence type="ECO:0000256" key="3">
    <source>
        <dbReference type="ARBA" id="ARBA00022833"/>
    </source>
</evidence>
<dbReference type="Gene3D" id="3.30.160.60">
    <property type="entry name" value="Classic Zinc Finger"/>
    <property type="match status" value="1"/>
</dbReference>
<reference evidence="7" key="1">
    <citation type="submission" date="2021-12" db="EMBL/GenBank/DDBJ databases">
        <title>Convergent genome expansion in fungi linked to evolution of root-endophyte symbiosis.</title>
        <authorList>
            <consortium name="DOE Joint Genome Institute"/>
            <person name="Ke Y.-H."/>
            <person name="Bonito G."/>
            <person name="Liao H.-L."/>
            <person name="Looney B."/>
            <person name="Rojas-Flechas A."/>
            <person name="Nash J."/>
            <person name="Hameed K."/>
            <person name="Schadt C."/>
            <person name="Martin F."/>
            <person name="Crous P.W."/>
            <person name="Miettinen O."/>
            <person name="Magnuson J.K."/>
            <person name="Labbe J."/>
            <person name="Jacobson D."/>
            <person name="Doktycz M.J."/>
            <person name="Veneault-Fourrey C."/>
            <person name="Kuo A."/>
            <person name="Mondo S."/>
            <person name="Calhoun S."/>
            <person name="Riley R."/>
            <person name="Ohm R."/>
            <person name="LaButti K."/>
            <person name="Andreopoulos B."/>
            <person name="Pangilinan J."/>
            <person name="Nolan M."/>
            <person name="Tritt A."/>
            <person name="Clum A."/>
            <person name="Lipzen A."/>
            <person name="Daum C."/>
            <person name="Barry K."/>
            <person name="Grigoriev I.V."/>
            <person name="Vilgalys R."/>
        </authorList>
    </citation>
    <scope>NUCLEOTIDE SEQUENCE</scope>
    <source>
        <strain evidence="7">PMI_201</strain>
    </source>
</reference>
<dbReference type="GO" id="GO:0000978">
    <property type="term" value="F:RNA polymerase II cis-regulatory region sequence-specific DNA binding"/>
    <property type="evidence" value="ECO:0007669"/>
    <property type="project" value="TreeGrafter"/>
</dbReference>
<organism evidence="7 8">
    <name type="scientific">Talaromyces proteolyticus</name>
    <dbReference type="NCBI Taxonomy" id="1131652"/>
    <lineage>
        <taxon>Eukaryota</taxon>
        <taxon>Fungi</taxon>
        <taxon>Dikarya</taxon>
        <taxon>Ascomycota</taxon>
        <taxon>Pezizomycotina</taxon>
        <taxon>Eurotiomycetes</taxon>
        <taxon>Eurotiomycetidae</taxon>
        <taxon>Eurotiales</taxon>
        <taxon>Trichocomaceae</taxon>
        <taxon>Talaromyces</taxon>
        <taxon>Talaromyces sect. Bacilispori</taxon>
    </lineage>
</organism>
<dbReference type="PANTHER" id="PTHR23235:SF120">
    <property type="entry name" value="KRUPPEL-LIKE FACTOR 15"/>
    <property type="match status" value="1"/>
</dbReference>
<dbReference type="AlphaFoldDB" id="A0AAD4KMY0"/>
<dbReference type="SUPFAM" id="SSF57667">
    <property type="entry name" value="beta-beta-alpha zinc fingers"/>
    <property type="match status" value="1"/>
</dbReference>
<dbReference type="InterPro" id="IPR013087">
    <property type="entry name" value="Znf_C2H2_type"/>
</dbReference>
<dbReference type="PROSITE" id="PS50157">
    <property type="entry name" value="ZINC_FINGER_C2H2_2"/>
    <property type="match status" value="3"/>
</dbReference>
<protein>
    <recommendedName>
        <fullName evidence="6">C2H2-type domain-containing protein</fullName>
    </recommendedName>
</protein>
<dbReference type="GO" id="GO:0000981">
    <property type="term" value="F:DNA-binding transcription factor activity, RNA polymerase II-specific"/>
    <property type="evidence" value="ECO:0007669"/>
    <property type="project" value="TreeGrafter"/>
</dbReference>
<dbReference type="SMART" id="SM00355">
    <property type="entry name" value="ZnF_C2H2"/>
    <property type="match status" value="3"/>
</dbReference>
<accession>A0AAD4KMY0</accession>
<feature type="domain" description="C2H2-type" evidence="6">
    <location>
        <begin position="228"/>
        <end position="257"/>
    </location>
</feature>
<evidence type="ECO:0000256" key="4">
    <source>
        <dbReference type="PROSITE-ProRule" id="PRU00042"/>
    </source>
</evidence>
<feature type="region of interest" description="Disordered" evidence="5">
    <location>
        <begin position="1"/>
        <end position="36"/>
    </location>
</feature>
<dbReference type="Proteomes" id="UP001201262">
    <property type="component" value="Unassembled WGS sequence"/>
</dbReference>
<feature type="domain" description="C2H2-type" evidence="6">
    <location>
        <begin position="288"/>
        <end position="316"/>
    </location>
</feature>
<keyword evidence="1" id="KW-0479">Metal-binding</keyword>
<dbReference type="RefSeq" id="XP_046068733.1">
    <property type="nucleotide sequence ID" value="XM_046214373.1"/>
</dbReference>
<keyword evidence="3" id="KW-0862">Zinc</keyword>
<sequence>MSSYQNGLISDFSDMEKGQCPTNSGADTKNEYQASSESTLDTGFHVPFGSAFDNRGVFGTEFDSQLNAFGVETTDVDSSTLELAETLGTGLTWNLDASRACGAEPYTPVSAINASGYLNPGSYSLFDTLGDYGINYDATIPNVCNTPGYLNSGYNSYFVGPYNTEAPSTLSTIHKPSVLGNGIYLDVTHSSEPPLMAPSASGASYEAGLTYDLPDPAKATLTAPANLFSCNYSGCSRTFKRETWLTRHKEKHASNTVFSCHYPGCSKTFGRQAELNRHEKRHGPCDEFRCEDCDYQTDRRDHLSSHRKYKHQRTHKKHL</sequence>
<dbReference type="GO" id="GO:0008270">
    <property type="term" value="F:zinc ion binding"/>
    <property type="evidence" value="ECO:0007669"/>
    <property type="project" value="UniProtKB-KW"/>
</dbReference>
<name>A0AAD4KMY0_9EURO</name>
<keyword evidence="2 4" id="KW-0863">Zinc-finger</keyword>
<dbReference type="GeneID" id="70244660"/>
<evidence type="ECO:0000256" key="2">
    <source>
        <dbReference type="ARBA" id="ARBA00022771"/>
    </source>
</evidence>
<evidence type="ECO:0000256" key="5">
    <source>
        <dbReference type="SAM" id="MobiDB-lite"/>
    </source>
</evidence>
<comment type="caution">
    <text evidence="7">The sequence shown here is derived from an EMBL/GenBank/DDBJ whole genome shotgun (WGS) entry which is preliminary data.</text>
</comment>
<dbReference type="PANTHER" id="PTHR23235">
    <property type="entry name" value="KRUEPPEL-LIKE TRANSCRIPTION FACTOR"/>
    <property type="match status" value="1"/>
</dbReference>
<proteinExistence type="predicted"/>
<evidence type="ECO:0000313" key="7">
    <source>
        <dbReference type="EMBL" id="KAH8692860.1"/>
    </source>
</evidence>